<proteinExistence type="inferred from homology"/>
<keyword evidence="14" id="KW-1185">Reference proteome</keyword>
<evidence type="ECO:0000256" key="1">
    <source>
        <dbReference type="ARBA" id="ARBA00004120"/>
    </source>
</evidence>
<evidence type="ECO:0000259" key="12">
    <source>
        <dbReference type="PROSITE" id="PS50206"/>
    </source>
</evidence>
<keyword evidence="5" id="KW-0970">Cilium biogenesis/degradation</keyword>
<comment type="subcellular location">
    <subcellularLocation>
        <location evidence="1">Cytoplasm</location>
        <location evidence="1">Cytoskeleton</location>
        <location evidence="1">Cilium basal body</location>
    </subcellularLocation>
    <subcellularLocation>
        <location evidence="2">Cytoplasm</location>
        <location evidence="2">Cytoskeleton</location>
        <location evidence="2">Microtubule organizing center</location>
        <location evidence="2">Centrosome</location>
    </subcellularLocation>
</comment>
<keyword evidence="4" id="KW-0963">Cytoplasm</keyword>
<comment type="similarity">
    <text evidence="10">Belongs to the CEP41 family.</text>
</comment>
<evidence type="ECO:0000313" key="13">
    <source>
        <dbReference type="EMBL" id="CAI8015843.1"/>
    </source>
</evidence>
<evidence type="ECO:0000256" key="8">
    <source>
        <dbReference type="ARBA" id="ARBA00023212"/>
    </source>
</evidence>
<feature type="region of interest" description="Disordered" evidence="11">
    <location>
        <begin position="233"/>
        <end position="264"/>
    </location>
</feature>
<keyword evidence="8" id="KW-0206">Cytoskeleton</keyword>
<dbReference type="PROSITE" id="PS50206">
    <property type="entry name" value="RHODANESE_3"/>
    <property type="match status" value="1"/>
</dbReference>
<dbReference type="Proteomes" id="UP001174909">
    <property type="component" value="Unassembled WGS sequence"/>
</dbReference>
<dbReference type="CDD" id="cd00158">
    <property type="entry name" value="RHOD"/>
    <property type="match status" value="1"/>
</dbReference>
<evidence type="ECO:0000256" key="7">
    <source>
        <dbReference type="ARBA" id="ARBA00023069"/>
    </source>
</evidence>
<feature type="compositionally biased region" description="Pro residues" evidence="11">
    <location>
        <begin position="253"/>
        <end position="264"/>
    </location>
</feature>
<keyword evidence="7" id="KW-0969">Cilium</keyword>
<feature type="compositionally biased region" description="Acidic residues" evidence="11">
    <location>
        <begin position="78"/>
        <end position="96"/>
    </location>
</feature>
<accession>A0AA35RS67</accession>
<keyword evidence="3" id="KW-0813">Transport</keyword>
<dbReference type="InterPro" id="IPR036873">
    <property type="entry name" value="Rhodanese-like_dom_sf"/>
</dbReference>
<dbReference type="GO" id="GO:0005813">
    <property type="term" value="C:centrosome"/>
    <property type="evidence" value="ECO:0007669"/>
    <property type="project" value="UniProtKB-SubCell"/>
</dbReference>
<feature type="domain" description="Rhodanese" evidence="12">
    <location>
        <begin position="131"/>
        <end position="228"/>
    </location>
</feature>
<dbReference type="GO" id="GO:0036064">
    <property type="term" value="C:ciliary basal body"/>
    <property type="evidence" value="ECO:0007669"/>
    <property type="project" value="TreeGrafter"/>
</dbReference>
<dbReference type="SUPFAM" id="SSF52821">
    <property type="entry name" value="Rhodanese/Cell cycle control phosphatase"/>
    <property type="match status" value="1"/>
</dbReference>
<sequence length="264" mass="29737">MHIKRQRLQPLNKRIPKNPKYSHVKATVDTGASLGKYLARLEDMRKNYRFRPDEIFKRLKATTFVQLVVQVALTRMQDDEEVEDEEPTPLPEDESPPDTARSTLNSIVHGIGELDVADDEPSQPPSPRLPPTSPYLLLDVRDTDEYQRCHVISAKSYPVAMLSRSCNYFTQDILDYSNKPGHIIILYDDNERMAPQAATVFVQRGVDNVFLLSGGMRVLHRVFPQGIITGSLPPSCLPSPPPSSRRSQRTPRHPPALPALPIPS</sequence>
<evidence type="ECO:0000256" key="9">
    <source>
        <dbReference type="ARBA" id="ARBA00023273"/>
    </source>
</evidence>
<dbReference type="EMBL" id="CASHTH010001467">
    <property type="protein sequence ID" value="CAI8015843.1"/>
    <property type="molecule type" value="Genomic_DNA"/>
</dbReference>
<gene>
    <name evidence="13" type="ORF">GBAR_LOCUS9788</name>
</gene>
<dbReference type="GO" id="GO:0060271">
    <property type="term" value="P:cilium assembly"/>
    <property type="evidence" value="ECO:0007669"/>
    <property type="project" value="TreeGrafter"/>
</dbReference>
<dbReference type="GO" id="GO:0015031">
    <property type="term" value="P:protein transport"/>
    <property type="evidence" value="ECO:0007669"/>
    <property type="project" value="UniProtKB-KW"/>
</dbReference>
<dbReference type="SMART" id="SM00450">
    <property type="entry name" value="RHOD"/>
    <property type="match status" value="1"/>
</dbReference>
<keyword evidence="6" id="KW-0653">Protein transport</keyword>
<feature type="region of interest" description="Disordered" evidence="11">
    <location>
        <begin position="115"/>
        <end position="135"/>
    </location>
</feature>
<dbReference type="InterPro" id="IPR001763">
    <property type="entry name" value="Rhodanese-like_dom"/>
</dbReference>
<dbReference type="InterPro" id="IPR051889">
    <property type="entry name" value="CEP41"/>
</dbReference>
<evidence type="ECO:0000256" key="4">
    <source>
        <dbReference type="ARBA" id="ARBA00022490"/>
    </source>
</evidence>
<evidence type="ECO:0000256" key="5">
    <source>
        <dbReference type="ARBA" id="ARBA00022794"/>
    </source>
</evidence>
<evidence type="ECO:0000256" key="6">
    <source>
        <dbReference type="ARBA" id="ARBA00022927"/>
    </source>
</evidence>
<name>A0AA35RS67_GEOBA</name>
<keyword evidence="9" id="KW-0966">Cell projection</keyword>
<dbReference type="Gene3D" id="3.40.250.10">
    <property type="entry name" value="Rhodanese-like domain"/>
    <property type="match status" value="1"/>
</dbReference>
<reference evidence="13" key="1">
    <citation type="submission" date="2023-03" db="EMBL/GenBank/DDBJ databases">
        <authorList>
            <person name="Steffen K."/>
            <person name="Cardenas P."/>
        </authorList>
    </citation>
    <scope>NUCLEOTIDE SEQUENCE</scope>
</reference>
<evidence type="ECO:0000256" key="3">
    <source>
        <dbReference type="ARBA" id="ARBA00022448"/>
    </source>
</evidence>
<dbReference type="AlphaFoldDB" id="A0AA35RS67"/>
<evidence type="ECO:0000313" key="14">
    <source>
        <dbReference type="Proteomes" id="UP001174909"/>
    </source>
</evidence>
<dbReference type="PANTHER" id="PTHR44390">
    <property type="entry name" value="CENTROSOMAL PROTEIN OF 41 KDA"/>
    <property type="match status" value="1"/>
</dbReference>
<dbReference type="PANTHER" id="PTHR44390:SF1">
    <property type="entry name" value="CENTROSOMAL PROTEIN OF 41 KDA"/>
    <property type="match status" value="1"/>
</dbReference>
<feature type="compositionally biased region" description="Pro residues" evidence="11">
    <location>
        <begin position="122"/>
        <end position="133"/>
    </location>
</feature>
<evidence type="ECO:0000256" key="11">
    <source>
        <dbReference type="SAM" id="MobiDB-lite"/>
    </source>
</evidence>
<protein>
    <submittedName>
        <fullName evidence="13">Centrosomal protein of 41 kDa</fullName>
    </submittedName>
</protein>
<organism evidence="13 14">
    <name type="scientific">Geodia barretti</name>
    <name type="common">Barrett's horny sponge</name>
    <dbReference type="NCBI Taxonomy" id="519541"/>
    <lineage>
        <taxon>Eukaryota</taxon>
        <taxon>Metazoa</taxon>
        <taxon>Porifera</taxon>
        <taxon>Demospongiae</taxon>
        <taxon>Heteroscleromorpha</taxon>
        <taxon>Tetractinellida</taxon>
        <taxon>Astrophorina</taxon>
        <taxon>Geodiidae</taxon>
        <taxon>Geodia</taxon>
    </lineage>
</organism>
<evidence type="ECO:0000256" key="10">
    <source>
        <dbReference type="ARBA" id="ARBA00038465"/>
    </source>
</evidence>
<comment type="caution">
    <text evidence="13">The sequence shown here is derived from an EMBL/GenBank/DDBJ whole genome shotgun (WGS) entry which is preliminary data.</text>
</comment>
<evidence type="ECO:0000256" key="2">
    <source>
        <dbReference type="ARBA" id="ARBA00004300"/>
    </source>
</evidence>
<dbReference type="Pfam" id="PF00581">
    <property type="entry name" value="Rhodanese"/>
    <property type="match status" value="1"/>
</dbReference>
<feature type="region of interest" description="Disordered" evidence="11">
    <location>
        <begin position="78"/>
        <end position="102"/>
    </location>
</feature>